<dbReference type="InterPro" id="IPR054728">
    <property type="entry name" value="RsmB-like_ferredoxin"/>
</dbReference>
<dbReference type="InterPro" id="IPR001678">
    <property type="entry name" value="MeTrfase_RsmB-F_NOP2_dom"/>
</dbReference>
<organism evidence="6 7">
    <name type="scientific">Candidatus Terraquivivens tikiterensis</name>
    <dbReference type="NCBI Taxonomy" id="1980982"/>
    <lineage>
        <taxon>Archaea</taxon>
        <taxon>Nitrososphaerota</taxon>
        <taxon>Candidatus Wolframiiraptoraceae</taxon>
        <taxon>Candidatus Terraquivivens</taxon>
    </lineage>
</organism>
<dbReference type="Gene3D" id="3.30.70.1170">
    <property type="entry name" value="Sun protein, domain 3"/>
    <property type="match status" value="1"/>
</dbReference>
<evidence type="ECO:0000313" key="6">
    <source>
        <dbReference type="EMBL" id="PUA31737.1"/>
    </source>
</evidence>
<dbReference type="SUPFAM" id="SSF53335">
    <property type="entry name" value="S-adenosyl-L-methionine-dependent methyltransferases"/>
    <property type="match status" value="1"/>
</dbReference>
<keyword evidence="1" id="KW-0489">Methyltransferase</keyword>
<keyword evidence="2" id="KW-0808">Transferase</keyword>
<dbReference type="PANTHER" id="PTHR22807">
    <property type="entry name" value="NOP2 YEAST -RELATED NOL1/NOP2/FMU SUN DOMAIN-CONTAINING"/>
    <property type="match status" value="1"/>
</dbReference>
<dbReference type="AlphaFoldDB" id="A0A2R7Y303"/>
<dbReference type="Proteomes" id="UP000244066">
    <property type="component" value="Unassembled WGS sequence"/>
</dbReference>
<dbReference type="GO" id="GO:0003723">
    <property type="term" value="F:RNA binding"/>
    <property type="evidence" value="ECO:0007669"/>
    <property type="project" value="UniProtKB-KW"/>
</dbReference>
<dbReference type="PRINTS" id="PR02008">
    <property type="entry name" value="RCMTFAMILY"/>
</dbReference>
<dbReference type="Pfam" id="PF01189">
    <property type="entry name" value="Methyltr_RsmB-F"/>
    <property type="match status" value="1"/>
</dbReference>
<dbReference type="PANTHER" id="PTHR22807:SF30">
    <property type="entry name" value="28S RRNA (CYTOSINE(4447)-C(5))-METHYLTRANSFERASE-RELATED"/>
    <property type="match status" value="1"/>
</dbReference>
<keyword evidence="3" id="KW-0949">S-adenosyl-L-methionine</keyword>
<dbReference type="EMBL" id="NDWU01000013">
    <property type="protein sequence ID" value="PUA31737.1"/>
    <property type="molecule type" value="Genomic_DNA"/>
</dbReference>
<evidence type="ECO:0000256" key="1">
    <source>
        <dbReference type="ARBA" id="ARBA00022603"/>
    </source>
</evidence>
<dbReference type="GO" id="GO:0008173">
    <property type="term" value="F:RNA methyltransferase activity"/>
    <property type="evidence" value="ECO:0007669"/>
    <property type="project" value="InterPro"/>
</dbReference>
<dbReference type="InterPro" id="IPR049560">
    <property type="entry name" value="MeTrfase_RsmB-F_NOP2_cat"/>
</dbReference>
<gene>
    <name evidence="6" type="ORF">B9J98_05300</name>
</gene>
<dbReference type="InterPro" id="IPR029063">
    <property type="entry name" value="SAM-dependent_MTases_sf"/>
</dbReference>
<evidence type="ECO:0000313" key="7">
    <source>
        <dbReference type="Proteomes" id="UP000244066"/>
    </source>
</evidence>
<proteinExistence type="predicted"/>
<sequence>MGTVCRIIMRRSYLEAYLTVGLVGSSMVAEDSARWLIGTPPDILGAALKAVVEAYAKHEETRYSLRSCLYEVARERSYPAKSIEVARRLIWEHGTKRNLLAKIVDRVTMGERLPTDRRVLLELFANQAVVRGCSRLEATKFVQAARSSLGKDWMAPLEPLLGRLYALKLEGKVVEGGDELEEISLEYGHPRWFVEYLFKILGKAEAVRLMQASNEKPPTYFVLNRLKASEEEILEMLERDGVKFERDKRAPLLYRMVSSKALRDVAAYKRGLIAVQDFSSVFSVVSIQPKGGMGFLDVCAAPGIKTSLIAIYAQNKARILSVDASPHRLMTYLSYTRRLGVEGTDAVLCDATTDLPTRMSADVVILDPPCSATGLFWREPSYRWVIKPTTVKRFAAIQKKMLGNAARHVKNNGLLVYCTCSITIEENEGLVKEFLELNPGFKLEEPPTKSGSPGLLGLEECRRLYPHRDACNGFFVAFLRKAG</sequence>
<evidence type="ECO:0000259" key="5">
    <source>
        <dbReference type="PROSITE" id="PS51686"/>
    </source>
</evidence>
<accession>A0A2R7Y303</accession>
<protein>
    <recommendedName>
        <fullName evidence="5">SAM-dependent MTase RsmB/NOP-type domain-containing protein</fullName>
    </recommendedName>
</protein>
<name>A0A2R7Y303_9ARCH</name>
<dbReference type="GO" id="GO:0001510">
    <property type="term" value="P:RNA methylation"/>
    <property type="evidence" value="ECO:0007669"/>
    <property type="project" value="InterPro"/>
</dbReference>
<evidence type="ECO:0000256" key="3">
    <source>
        <dbReference type="ARBA" id="ARBA00022691"/>
    </source>
</evidence>
<dbReference type="Gene3D" id="3.40.50.150">
    <property type="entry name" value="Vaccinia Virus protein VP39"/>
    <property type="match status" value="1"/>
</dbReference>
<reference evidence="6 7" key="1">
    <citation type="submission" date="2017-04" db="EMBL/GenBank/DDBJ databases">
        <title>Draft Aigarchaeota genome from a New Zealand hot spring.</title>
        <authorList>
            <person name="Reysenbach A.-L."/>
            <person name="Donaho J.A."/>
            <person name="Gerhart J."/>
            <person name="Kelley J.F."/>
            <person name="Kouba K."/>
            <person name="Podar M."/>
            <person name="Stott M."/>
        </authorList>
    </citation>
    <scope>NUCLEOTIDE SEQUENCE [LARGE SCALE GENOMIC DNA]</scope>
    <source>
        <strain evidence="6">NZ13_MG1</strain>
    </source>
</reference>
<keyword evidence="4" id="KW-0694">RNA-binding</keyword>
<feature type="domain" description="SAM-dependent MTase RsmB/NOP-type" evidence="5">
    <location>
        <begin position="209"/>
        <end position="482"/>
    </location>
</feature>
<evidence type="ECO:0000256" key="4">
    <source>
        <dbReference type="ARBA" id="ARBA00022884"/>
    </source>
</evidence>
<comment type="caution">
    <text evidence="6">The sequence shown here is derived from an EMBL/GenBank/DDBJ whole genome shotgun (WGS) entry which is preliminary data.</text>
</comment>
<evidence type="ECO:0000256" key="2">
    <source>
        <dbReference type="ARBA" id="ARBA00022679"/>
    </source>
</evidence>
<dbReference type="Pfam" id="PF22458">
    <property type="entry name" value="RsmF-B_ferredox"/>
    <property type="match status" value="1"/>
</dbReference>
<dbReference type="InterPro" id="IPR023267">
    <property type="entry name" value="RCMT"/>
</dbReference>
<dbReference type="PROSITE" id="PS51686">
    <property type="entry name" value="SAM_MT_RSMB_NOP"/>
    <property type="match status" value="1"/>
</dbReference>
<dbReference type="CDD" id="cd02440">
    <property type="entry name" value="AdoMet_MTases"/>
    <property type="match status" value="1"/>
</dbReference>